<organism evidence="2">
    <name type="scientific">Rhizophora mucronata</name>
    <name type="common">Asiatic mangrove</name>
    <dbReference type="NCBI Taxonomy" id="61149"/>
    <lineage>
        <taxon>Eukaryota</taxon>
        <taxon>Viridiplantae</taxon>
        <taxon>Streptophyta</taxon>
        <taxon>Embryophyta</taxon>
        <taxon>Tracheophyta</taxon>
        <taxon>Spermatophyta</taxon>
        <taxon>Magnoliopsida</taxon>
        <taxon>eudicotyledons</taxon>
        <taxon>Gunneridae</taxon>
        <taxon>Pentapetalae</taxon>
        <taxon>rosids</taxon>
        <taxon>fabids</taxon>
        <taxon>Malpighiales</taxon>
        <taxon>Rhizophoraceae</taxon>
        <taxon>Rhizophora</taxon>
    </lineage>
</organism>
<protein>
    <submittedName>
        <fullName evidence="2">Uncharacterized protein</fullName>
    </submittedName>
</protein>
<keyword evidence="1" id="KW-1133">Transmembrane helix</keyword>
<accession>A0A2P2P1M6</accession>
<dbReference type="AlphaFoldDB" id="A0A2P2P1M6"/>
<evidence type="ECO:0000256" key="1">
    <source>
        <dbReference type="SAM" id="Phobius"/>
    </source>
</evidence>
<proteinExistence type="predicted"/>
<keyword evidence="1" id="KW-0472">Membrane</keyword>
<keyword evidence="1" id="KW-0812">Transmembrane</keyword>
<dbReference type="EMBL" id="GGEC01068194">
    <property type="protein sequence ID" value="MBX48678.1"/>
    <property type="molecule type" value="Transcribed_RNA"/>
</dbReference>
<reference evidence="2" key="1">
    <citation type="submission" date="2018-02" db="EMBL/GenBank/DDBJ databases">
        <title>Rhizophora mucronata_Transcriptome.</title>
        <authorList>
            <person name="Meera S.P."/>
            <person name="Sreeshan A."/>
            <person name="Augustine A."/>
        </authorList>
    </citation>
    <scope>NUCLEOTIDE SEQUENCE</scope>
    <source>
        <tissue evidence="2">Leaf</tissue>
    </source>
</reference>
<name>A0A2P2P1M6_RHIMU</name>
<evidence type="ECO:0000313" key="2">
    <source>
        <dbReference type="EMBL" id="MBX48678.1"/>
    </source>
</evidence>
<feature type="transmembrane region" description="Helical" evidence="1">
    <location>
        <begin position="21"/>
        <end position="44"/>
    </location>
</feature>
<sequence>MKLGLFHRSTIKMLSSFWGCVWRLGCPCWFMNMFQMGLFTSIFITRGHRF</sequence>